<name>A0ACB8T345_9AGAM</name>
<reference evidence="1" key="2">
    <citation type="journal article" date="2022" name="New Phytol.">
        <title>Evolutionary transition to the ectomycorrhizal habit in the genomes of a hyperdiverse lineage of mushroom-forming fungi.</title>
        <authorList>
            <person name="Looney B."/>
            <person name="Miyauchi S."/>
            <person name="Morin E."/>
            <person name="Drula E."/>
            <person name="Courty P.E."/>
            <person name="Kohler A."/>
            <person name="Kuo A."/>
            <person name="LaButti K."/>
            <person name="Pangilinan J."/>
            <person name="Lipzen A."/>
            <person name="Riley R."/>
            <person name="Andreopoulos W."/>
            <person name="He G."/>
            <person name="Johnson J."/>
            <person name="Nolan M."/>
            <person name="Tritt A."/>
            <person name="Barry K.W."/>
            <person name="Grigoriev I.V."/>
            <person name="Nagy L.G."/>
            <person name="Hibbett D."/>
            <person name="Henrissat B."/>
            <person name="Matheny P.B."/>
            <person name="Labbe J."/>
            <person name="Martin F.M."/>
        </authorList>
    </citation>
    <scope>NUCLEOTIDE SEQUENCE</scope>
    <source>
        <strain evidence="1">HHB10654</strain>
    </source>
</reference>
<organism evidence="1 2">
    <name type="scientific">Artomyces pyxidatus</name>
    <dbReference type="NCBI Taxonomy" id="48021"/>
    <lineage>
        <taxon>Eukaryota</taxon>
        <taxon>Fungi</taxon>
        <taxon>Dikarya</taxon>
        <taxon>Basidiomycota</taxon>
        <taxon>Agaricomycotina</taxon>
        <taxon>Agaricomycetes</taxon>
        <taxon>Russulales</taxon>
        <taxon>Auriscalpiaceae</taxon>
        <taxon>Artomyces</taxon>
    </lineage>
</organism>
<evidence type="ECO:0000313" key="1">
    <source>
        <dbReference type="EMBL" id="KAI0062421.1"/>
    </source>
</evidence>
<dbReference type="EMBL" id="MU277207">
    <property type="protein sequence ID" value="KAI0062421.1"/>
    <property type="molecule type" value="Genomic_DNA"/>
</dbReference>
<comment type="caution">
    <text evidence="1">The sequence shown here is derived from an EMBL/GenBank/DDBJ whole genome shotgun (WGS) entry which is preliminary data.</text>
</comment>
<evidence type="ECO:0000313" key="2">
    <source>
        <dbReference type="Proteomes" id="UP000814140"/>
    </source>
</evidence>
<protein>
    <submittedName>
        <fullName evidence="1">Uncharacterized protein</fullName>
    </submittedName>
</protein>
<sequence length="253" mass="28499">MSISETVQPNNCIETHPDNHPLYPSFSSLPKKPPLSSESGTQQRSPSSIMPDDVDTIPLKIILGMASAKIKLSALRSSSSIKLVDQALEKRLVDADFCLRRNRCHYAEFLERCIEYGGKAISRSSSSHLRPVFPRSRRAGDLRLQGRTILSRSKQENDSAGLADIVSDAEWTKNRKVLKAGRLLQKIDQNWQALCGRHATVFAKLISLESSNPYPAYTVKQLSKAWRKWTKESEFLRIVMARLGAERPLLRLL</sequence>
<proteinExistence type="predicted"/>
<reference evidence="1" key="1">
    <citation type="submission" date="2021-03" db="EMBL/GenBank/DDBJ databases">
        <authorList>
            <consortium name="DOE Joint Genome Institute"/>
            <person name="Ahrendt S."/>
            <person name="Looney B.P."/>
            <person name="Miyauchi S."/>
            <person name="Morin E."/>
            <person name="Drula E."/>
            <person name="Courty P.E."/>
            <person name="Chicoki N."/>
            <person name="Fauchery L."/>
            <person name="Kohler A."/>
            <person name="Kuo A."/>
            <person name="Labutti K."/>
            <person name="Pangilinan J."/>
            <person name="Lipzen A."/>
            <person name="Riley R."/>
            <person name="Andreopoulos W."/>
            <person name="He G."/>
            <person name="Johnson J."/>
            <person name="Barry K.W."/>
            <person name="Grigoriev I.V."/>
            <person name="Nagy L."/>
            <person name="Hibbett D."/>
            <person name="Henrissat B."/>
            <person name="Matheny P.B."/>
            <person name="Labbe J."/>
            <person name="Martin F."/>
        </authorList>
    </citation>
    <scope>NUCLEOTIDE SEQUENCE</scope>
    <source>
        <strain evidence="1">HHB10654</strain>
    </source>
</reference>
<accession>A0ACB8T345</accession>
<gene>
    <name evidence="1" type="ORF">BV25DRAFT_627091</name>
</gene>
<keyword evidence="2" id="KW-1185">Reference proteome</keyword>
<dbReference type="Proteomes" id="UP000814140">
    <property type="component" value="Unassembled WGS sequence"/>
</dbReference>